<comment type="caution">
    <text evidence="1">The sequence shown here is derived from an EMBL/GenBank/DDBJ whole genome shotgun (WGS) entry which is preliminary data.</text>
</comment>
<sequence length="316" mass="34735">MTLTLVNLPTPAPQVPRDGWGRPLVVPESGGRPVPHTRTTTFIDCIEDKSNIINWKQRTVLVGAAQNPHLLEQARGLDLENPEDKRTLNDLAERVSDAAGANTKREKGTHLHLLSEHVDRGEPLPAGTSAADLDDMAAYMMGTVNLRMERIETFVVVNELGTAGTFDRTAWYSGPDPWGLPIEGRFIADLKTGSVAYGTLKMASQLAVYSRGKVYDFTKFPVDVNDRKQFAAWKKTKFSAEEAAQAYTDLPPVSQKWGIIIHLPAGSSTCTLHWVDLELGWQAASLALQIRKMRSVRDAMRPFVSQATEDGLASAA</sequence>
<dbReference type="Proteomes" id="UP001500665">
    <property type="component" value="Unassembled WGS sequence"/>
</dbReference>
<keyword evidence="2" id="KW-1185">Reference proteome</keyword>
<evidence type="ECO:0000313" key="1">
    <source>
        <dbReference type="EMBL" id="GAA0967354.1"/>
    </source>
</evidence>
<protein>
    <recommendedName>
        <fullName evidence="3">Exonuclease</fullName>
    </recommendedName>
</protein>
<gene>
    <name evidence="1" type="ORF">GCM10009550_71110</name>
</gene>
<dbReference type="EMBL" id="BAAAHH010000049">
    <property type="protein sequence ID" value="GAA0967354.1"/>
    <property type="molecule type" value="Genomic_DNA"/>
</dbReference>
<proteinExistence type="predicted"/>
<evidence type="ECO:0000313" key="2">
    <source>
        <dbReference type="Proteomes" id="UP001500665"/>
    </source>
</evidence>
<reference evidence="2" key="1">
    <citation type="journal article" date="2019" name="Int. J. Syst. Evol. Microbiol.">
        <title>The Global Catalogue of Microorganisms (GCM) 10K type strain sequencing project: providing services to taxonomists for standard genome sequencing and annotation.</title>
        <authorList>
            <consortium name="The Broad Institute Genomics Platform"/>
            <consortium name="The Broad Institute Genome Sequencing Center for Infectious Disease"/>
            <person name="Wu L."/>
            <person name="Ma J."/>
        </authorList>
    </citation>
    <scope>NUCLEOTIDE SEQUENCE [LARGE SCALE GENOMIC DNA]</scope>
    <source>
        <strain evidence="2">JCM 10696</strain>
    </source>
</reference>
<organism evidence="1 2">
    <name type="scientific">Actinocorallia libanotica</name>
    <dbReference type="NCBI Taxonomy" id="46162"/>
    <lineage>
        <taxon>Bacteria</taxon>
        <taxon>Bacillati</taxon>
        <taxon>Actinomycetota</taxon>
        <taxon>Actinomycetes</taxon>
        <taxon>Streptosporangiales</taxon>
        <taxon>Thermomonosporaceae</taxon>
        <taxon>Actinocorallia</taxon>
    </lineage>
</organism>
<name>A0ABP4CH76_9ACTN</name>
<accession>A0ABP4CH76</accession>
<evidence type="ECO:0008006" key="3">
    <source>
        <dbReference type="Google" id="ProtNLM"/>
    </source>
</evidence>